<name>A0A9W4B3V6_9MYCO</name>
<dbReference type="InterPro" id="IPR029510">
    <property type="entry name" value="Ald_DH_CS_GLU"/>
</dbReference>
<dbReference type="PROSITE" id="PS00070">
    <property type="entry name" value="ALDEHYDE_DEHYDR_CYS"/>
    <property type="match status" value="1"/>
</dbReference>
<dbReference type="PANTHER" id="PTHR42804">
    <property type="entry name" value="ALDEHYDE DEHYDROGENASE"/>
    <property type="match status" value="1"/>
</dbReference>
<proteinExistence type="inferred from homology"/>
<dbReference type="Gene3D" id="3.40.605.10">
    <property type="entry name" value="Aldehyde Dehydrogenase, Chain A, domain 1"/>
    <property type="match status" value="1"/>
</dbReference>
<evidence type="ECO:0000259" key="7">
    <source>
        <dbReference type="Pfam" id="PF00171"/>
    </source>
</evidence>
<dbReference type="InterPro" id="IPR016162">
    <property type="entry name" value="Ald_DH_N"/>
</dbReference>
<dbReference type="Pfam" id="PF00171">
    <property type="entry name" value="Aldedh"/>
    <property type="match status" value="1"/>
</dbReference>
<dbReference type="PANTHER" id="PTHR42804:SF1">
    <property type="entry name" value="ALDEHYDE DEHYDROGENASE-RELATED"/>
    <property type="match status" value="1"/>
</dbReference>
<keyword evidence="9" id="KW-1185">Reference proteome</keyword>
<accession>A0A9W4B3V6</accession>
<sequence>MATLSVRARLDSATLPPAKMLIDGHWVDGALDPVRHLHPATEETVFDVPGGDAQAVDAAVAAARRAFDEGPWPRMPGRERARYLRRIAAAIRDDADNLVALLSLDNATPVAFVGYYQMGAEYPADLFDGYAGWIDKVTGETYPQWEADQPFVFTTHEPVGVVGLITPWNAPLSLMSQKVAPALAAGCTVVAKPSEMAPLTSLRLAELIGEVDLPPGVFNVVTGAGVEVGAALVADRRVDKVSFTGSRAVGGQIASTMGARIGPVSLELGGKSPAVIFADSDIGLAVAMAAGNAFLGLSGQVCVCQSRILVERPVYDDVVGQLVGFAAAASYGDPFDPTVTAAPMITVAHMNRVNAYIDRAVKDGAAVAAGGAQRPAGAPDSGNFVSPTVLVDVDNSMAVAQEEIFGPVLCVIPFDSEDEAVRIANDTEYGLGAAVYTRDVSRAIRVGAALRAGNVGINTWTLQPHAPFGGVKKSGLGAENGRAGIMEYLDTKTTFLR</sequence>
<keyword evidence="2 6" id="KW-0560">Oxidoreductase</keyword>
<dbReference type="Proteomes" id="UP000465785">
    <property type="component" value="Chromosome"/>
</dbReference>
<gene>
    <name evidence="8" type="ORF">MGALJ_32070</name>
</gene>
<evidence type="ECO:0000256" key="5">
    <source>
        <dbReference type="PROSITE-ProRule" id="PRU10007"/>
    </source>
</evidence>
<evidence type="ECO:0000313" key="9">
    <source>
        <dbReference type="Proteomes" id="UP000465785"/>
    </source>
</evidence>
<dbReference type="SUPFAM" id="SSF53720">
    <property type="entry name" value="ALDH-like"/>
    <property type="match status" value="1"/>
</dbReference>
<dbReference type="GO" id="GO:0004029">
    <property type="term" value="F:aldehyde dehydrogenase (NAD+) activity"/>
    <property type="evidence" value="ECO:0007669"/>
    <property type="project" value="UniProtKB-EC"/>
</dbReference>
<dbReference type="FunFam" id="3.40.605.10:FF:000007">
    <property type="entry name" value="NAD/NADP-dependent betaine aldehyde dehydrogenase"/>
    <property type="match status" value="1"/>
</dbReference>
<dbReference type="FunFam" id="3.40.309.10:FF:000012">
    <property type="entry name" value="Betaine aldehyde dehydrogenase"/>
    <property type="match status" value="1"/>
</dbReference>
<dbReference type="EC" id="1.2.1.3" evidence="3"/>
<feature type="domain" description="Aldehyde dehydrogenase" evidence="7">
    <location>
        <begin position="26"/>
        <end position="493"/>
    </location>
</feature>
<dbReference type="EMBL" id="AP022601">
    <property type="protein sequence ID" value="BBY93538.1"/>
    <property type="molecule type" value="Genomic_DNA"/>
</dbReference>
<dbReference type="Gene3D" id="3.40.309.10">
    <property type="entry name" value="Aldehyde Dehydrogenase, Chain A, domain 2"/>
    <property type="match status" value="1"/>
</dbReference>
<organism evidence="8 9">
    <name type="scientific">Mycobacterium gallinarum</name>
    <dbReference type="NCBI Taxonomy" id="39689"/>
    <lineage>
        <taxon>Bacteria</taxon>
        <taxon>Bacillati</taxon>
        <taxon>Actinomycetota</taxon>
        <taxon>Actinomycetes</taxon>
        <taxon>Mycobacteriales</taxon>
        <taxon>Mycobacteriaceae</taxon>
        <taxon>Mycobacterium</taxon>
    </lineage>
</organism>
<protein>
    <recommendedName>
        <fullName evidence="3">aldehyde dehydrogenase (NAD(+))</fullName>
        <ecNumber evidence="3">1.2.1.3</ecNumber>
    </recommendedName>
</protein>
<reference evidence="8 9" key="1">
    <citation type="journal article" date="2019" name="Emerg. Microbes Infect.">
        <title>Comprehensive subspecies identification of 175 nontuberculous mycobacteria species based on 7547 genomic profiles.</title>
        <authorList>
            <person name="Matsumoto Y."/>
            <person name="Kinjo T."/>
            <person name="Motooka D."/>
            <person name="Nabeya D."/>
            <person name="Jung N."/>
            <person name="Uechi K."/>
            <person name="Horii T."/>
            <person name="Iida T."/>
            <person name="Fujita J."/>
            <person name="Nakamura S."/>
        </authorList>
    </citation>
    <scope>NUCLEOTIDE SEQUENCE [LARGE SCALE GENOMIC DNA]</scope>
    <source>
        <strain evidence="8 9">JCM 6399</strain>
    </source>
</reference>
<evidence type="ECO:0000256" key="2">
    <source>
        <dbReference type="ARBA" id="ARBA00023002"/>
    </source>
</evidence>
<dbReference type="InterPro" id="IPR016160">
    <property type="entry name" value="Ald_DH_CS_CYS"/>
</dbReference>
<evidence type="ECO:0000256" key="6">
    <source>
        <dbReference type="RuleBase" id="RU003345"/>
    </source>
</evidence>
<dbReference type="InterPro" id="IPR016163">
    <property type="entry name" value="Ald_DH_C"/>
</dbReference>
<feature type="active site" evidence="5">
    <location>
        <position position="267"/>
    </location>
</feature>
<dbReference type="KEGG" id="mgau:MGALJ_32070"/>
<dbReference type="AlphaFoldDB" id="A0A9W4B3V6"/>
<dbReference type="RefSeq" id="WP_163730455.1">
    <property type="nucleotide sequence ID" value="NZ_AP022601.1"/>
</dbReference>
<evidence type="ECO:0000256" key="3">
    <source>
        <dbReference type="ARBA" id="ARBA00024226"/>
    </source>
</evidence>
<dbReference type="InterPro" id="IPR015590">
    <property type="entry name" value="Aldehyde_DH_dom"/>
</dbReference>
<evidence type="ECO:0000256" key="1">
    <source>
        <dbReference type="ARBA" id="ARBA00009986"/>
    </source>
</evidence>
<evidence type="ECO:0000256" key="4">
    <source>
        <dbReference type="ARBA" id="ARBA00049194"/>
    </source>
</evidence>
<dbReference type="InterPro" id="IPR016161">
    <property type="entry name" value="Ald_DH/histidinol_DH"/>
</dbReference>
<dbReference type="PROSITE" id="PS00687">
    <property type="entry name" value="ALDEHYDE_DEHYDR_GLU"/>
    <property type="match status" value="1"/>
</dbReference>
<comment type="catalytic activity">
    <reaction evidence="4">
        <text>an aldehyde + NAD(+) + H2O = a carboxylate + NADH + 2 H(+)</text>
        <dbReference type="Rhea" id="RHEA:16185"/>
        <dbReference type="ChEBI" id="CHEBI:15377"/>
        <dbReference type="ChEBI" id="CHEBI:15378"/>
        <dbReference type="ChEBI" id="CHEBI:17478"/>
        <dbReference type="ChEBI" id="CHEBI:29067"/>
        <dbReference type="ChEBI" id="CHEBI:57540"/>
        <dbReference type="ChEBI" id="CHEBI:57945"/>
        <dbReference type="EC" id="1.2.1.3"/>
    </reaction>
</comment>
<evidence type="ECO:0000313" key="8">
    <source>
        <dbReference type="EMBL" id="BBY93538.1"/>
    </source>
</evidence>
<comment type="similarity">
    <text evidence="1 6">Belongs to the aldehyde dehydrogenase family.</text>
</comment>